<evidence type="ECO:0000313" key="1">
    <source>
        <dbReference type="EMBL" id="KKK49771.1"/>
    </source>
</evidence>
<feature type="non-terminal residue" evidence="1">
    <location>
        <position position="1"/>
    </location>
</feature>
<gene>
    <name evidence="1" type="ORF">LCGC14_3131700</name>
</gene>
<protein>
    <recommendedName>
        <fullName evidence="2">Recombinase zinc beta ribbon domain-containing protein</fullName>
    </recommendedName>
</protein>
<evidence type="ECO:0008006" key="2">
    <source>
        <dbReference type="Google" id="ProtNLM"/>
    </source>
</evidence>
<organism evidence="1">
    <name type="scientific">marine sediment metagenome</name>
    <dbReference type="NCBI Taxonomy" id="412755"/>
    <lineage>
        <taxon>unclassified sequences</taxon>
        <taxon>metagenomes</taxon>
        <taxon>ecological metagenomes</taxon>
    </lineage>
</organism>
<dbReference type="EMBL" id="LAZR01068365">
    <property type="protein sequence ID" value="KKK49771.1"/>
    <property type="molecule type" value="Genomic_DNA"/>
</dbReference>
<sequence length="259" mass="30014">AIDREEFERVQQMMAVKRRQHWHANPPNRFSYNPFLFCGDCPNVLYTHASRQDFYVCKSHNAREKKKGVKSCSNRYMLREKLEPKLDRLFGEKLLERNFLLPLVEGYNDAQRAAQTPGINPQAVRAKLGALAEKRQRILDGFFEGVVDQEERDRRFEEVSREVAVYQNLLLESIPEPRPAALNLDTVQALIEPLAEWEFLERADRRALLATLCPEIVVSRYVVKSLKLNLELSDRYTGSQNHLSSVVTIPRLTELAVNF</sequence>
<dbReference type="AlphaFoldDB" id="A0A0F8YNV1"/>
<proteinExistence type="predicted"/>
<name>A0A0F8YNV1_9ZZZZ</name>
<accession>A0A0F8YNV1</accession>
<comment type="caution">
    <text evidence="1">The sequence shown here is derived from an EMBL/GenBank/DDBJ whole genome shotgun (WGS) entry which is preliminary data.</text>
</comment>
<reference evidence="1" key="1">
    <citation type="journal article" date="2015" name="Nature">
        <title>Complex archaea that bridge the gap between prokaryotes and eukaryotes.</title>
        <authorList>
            <person name="Spang A."/>
            <person name="Saw J.H."/>
            <person name="Jorgensen S.L."/>
            <person name="Zaremba-Niedzwiedzka K."/>
            <person name="Martijn J."/>
            <person name="Lind A.E."/>
            <person name="van Eijk R."/>
            <person name="Schleper C."/>
            <person name="Guy L."/>
            <person name="Ettema T.J."/>
        </authorList>
    </citation>
    <scope>NUCLEOTIDE SEQUENCE</scope>
</reference>